<evidence type="ECO:0000313" key="3">
    <source>
        <dbReference type="Proteomes" id="UP001412067"/>
    </source>
</evidence>
<keyword evidence="3" id="KW-1185">Reference proteome</keyword>
<evidence type="ECO:0000313" key="2">
    <source>
        <dbReference type="EMBL" id="KAK8959158.1"/>
    </source>
</evidence>
<dbReference type="EMBL" id="JBBWWR010000012">
    <property type="protein sequence ID" value="KAK8959158.1"/>
    <property type="molecule type" value="Genomic_DNA"/>
</dbReference>
<name>A0ABR2M538_9ASPA</name>
<protein>
    <recommendedName>
        <fullName evidence="4">Aminotransferase-like plant mobile domain-containing protein</fullName>
    </recommendedName>
</protein>
<evidence type="ECO:0000256" key="1">
    <source>
        <dbReference type="SAM" id="MobiDB-lite"/>
    </source>
</evidence>
<sequence>MVNLLKRYPNWKHDDPLSFLAAREKEAFQLGNYLLKMTVNEVALILGLPNAGLRFTFSRSPIVDKTHKNLTEEIHRTADEEGSPMLEGRRLCMLFDHLSRVSTIRNAVSNIGSLEGCATVLLVWMYEHSKLQPSLVDLARPRVCRWYPTLKYSAKFCMKVQENFFIKNYVKKKFMNVLDEEKVLLGEEDDDSDFETPPPRKDKRRRVQFATIDVVGEKLGYENKIDEKRSIRIKEKILMRKIRSEMKIASSEEKNGQSLNRKDEHVQSDEDWRGLESDTRNISKKRLQD</sequence>
<comment type="caution">
    <text evidence="2">The sequence shown here is derived from an EMBL/GenBank/DDBJ whole genome shotgun (WGS) entry which is preliminary data.</text>
</comment>
<reference evidence="2 3" key="1">
    <citation type="journal article" date="2022" name="Nat. Plants">
        <title>Genomes of leafy and leafless Platanthera orchids illuminate the evolution of mycoheterotrophy.</title>
        <authorList>
            <person name="Li M.H."/>
            <person name="Liu K.W."/>
            <person name="Li Z."/>
            <person name="Lu H.C."/>
            <person name="Ye Q.L."/>
            <person name="Zhang D."/>
            <person name="Wang J.Y."/>
            <person name="Li Y.F."/>
            <person name="Zhong Z.M."/>
            <person name="Liu X."/>
            <person name="Yu X."/>
            <person name="Liu D.K."/>
            <person name="Tu X.D."/>
            <person name="Liu B."/>
            <person name="Hao Y."/>
            <person name="Liao X.Y."/>
            <person name="Jiang Y.T."/>
            <person name="Sun W.H."/>
            <person name="Chen J."/>
            <person name="Chen Y.Q."/>
            <person name="Ai Y."/>
            <person name="Zhai J.W."/>
            <person name="Wu S.S."/>
            <person name="Zhou Z."/>
            <person name="Hsiao Y.Y."/>
            <person name="Wu W.L."/>
            <person name="Chen Y.Y."/>
            <person name="Lin Y.F."/>
            <person name="Hsu J.L."/>
            <person name="Li C.Y."/>
            <person name="Wang Z.W."/>
            <person name="Zhao X."/>
            <person name="Zhong W.Y."/>
            <person name="Ma X.K."/>
            <person name="Ma L."/>
            <person name="Huang J."/>
            <person name="Chen G.Z."/>
            <person name="Huang M.Z."/>
            <person name="Huang L."/>
            <person name="Peng D.H."/>
            <person name="Luo Y.B."/>
            <person name="Zou S.Q."/>
            <person name="Chen S.P."/>
            <person name="Lan S."/>
            <person name="Tsai W.C."/>
            <person name="Van de Peer Y."/>
            <person name="Liu Z.J."/>
        </authorList>
    </citation>
    <scope>NUCLEOTIDE SEQUENCE [LARGE SCALE GENOMIC DNA]</scope>
    <source>
        <strain evidence="2">Lor288</strain>
    </source>
</reference>
<organism evidence="2 3">
    <name type="scientific">Platanthera guangdongensis</name>
    <dbReference type="NCBI Taxonomy" id="2320717"/>
    <lineage>
        <taxon>Eukaryota</taxon>
        <taxon>Viridiplantae</taxon>
        <taxon>Streptophyta</taxon>
        <taxon>Embryophyta</taxon>
        <taxon>Tracheophyta</taxon>
        <taxon>Spermatophyta</taxon>
        <taxon>Magnoliopsida</taxon>
        <taxon>Liliopsida</taxon>
        <taxon>Asparagales</taxon>
        <taxon>Orchidaceae</taxon>
        <taxon>Orchidoideae</taxon>
        <taxon>Orchideae</taxon>
        <taxon>Orchidinae</taxon>
        <taxon>Platanthera</taxon>
    </lineage>
</organism>
<feature type="region of interest" description="Disordered" evidence="1">
    <location>
        <begin position="248"/>
        <end position="289"/>
    </location>
</feature>
<gene>
    <name evidence="2" type="ORF">KSP40_PGU001734</name>
</gene>
<dbReference type="Proteomes" id="UP001412067">
    <property type="component" value="Unassembled WGS sequence"/>
</dbReference>
<proteinExistence type="predicted"/>
<evidence type="ECO:0008006" key="4">
    <source>
        <dbReference type="Google" id="ProtNLM"/>
    </source>
</evidence>
<accession>A0ABR2M538</accession>